<dbReference type="EMBL" id="JAULUE010002060">
    <property type="protein sequence ID" value="KAK5884228.1"/>
    <property type="molecule type" value="Genomic_DNA"/>
</dbReference>
<feature type="compositionally biased region" description="Polar residues" evidence="1">
    <location>
        <begin position="54"/>
        <end position="64"/>
    </location>
</feature>
<accession>A0AAN8GN69</accession>
<feature type="compositionally biased region" description="Basic and acidic residues" evidence="1">
    <location>
        <begin position="9"/>
        <end position="18"/>
    </location>
</feature>
<feature type="region of interest" description="Disordered" evidence="1">
    <location>
        <begin position="1"/>
        <end position="74"/>
    </location>
</feature>
<organism evidence="2 3">
    <name type="scientific">Champsocephalus esox</name>
    <name type="common">pike icefish</name>
    <dbReference type="NCBI Taxonomy" id="159716"/>
    <lineage>
        <taxon>Eukaryota</taxon>
        <taxon>Metazoa</taxon>
        <taxon>Chordata</taxon>
        <taxon>Craniata</taxon>
        <taxon>Vertebrata</taxon>
        <taxon>Euteleostomi</taxon>
        <taxon>Actinopterygii</taxon>
        <taxon>Neopterygii</taxon>
        <taxon>Teleostei</taxon>
        <taxon>Neoteleostei</taxon>
        <taxon>Acanthomorphata</taxon>
        <taxon>Eupercaria</taxon>
        <taxon>Perciformes</taxon>
        <taxon>Notothenioidei</taxon>
        <taxon>Channichthyidae</taxon>
        <taxon>Champsocephalus</taxon>
    </lineage>
</organism>
<protein>
    <submittedName>
        <fullName evidence="2">Uncharacterized protein</fullName>
    </submittedName>
</protein>
<sequence length="115" mass="12562">MRLIGTQRPRNDAHKEPNTQRLQPLHPHRPSALLCRVDAAQSPNPVRPSVRPSQAQTHTLHPGTQSPPPACVSSAASLTSQMKILSGINPWSARLCSLPLGHLPPDVAARRERNK</sequence>
<dbReference type="AlphaFoldDB" id="A0AAN8GN69"/>
<gene>
    <name evidence="2" type="ORF">CesoFtcFv8_018072</name>
</gene>
<evidence type="ECO:0000256" key="1">
    <source>
        <dbReference type="SAM" id="MobiDB-lite"/>
    </source>
</evidence>
<evidence type="ECO:0000313" key="2">
    <source>
        <dbReference type="EMBL" id="KAK5884228.1"/>
    </source>
</evidence>
<comment type="caution">
    <text evidence="2">The sequence shown here is derived from an EMBL/GenBank/DDBJ whole genome shotgun (WGS) entry which is preliminary data.</text>
</comment>
<keyword evidence="3" id="KW-1185">Reference proteome</keyword>
<feature type="compositionally biased region" description="Low complexity" evidence="1">
    <location>
        <begin position="42"/>
        <end position="53"/>
    </location>
</feature>
<name>A0AAN8GN69_9TELE</name>
<reference evidence="2 3" key="1">
    <citation type="journal article" date="2023" name="Mol. Biol. Evol.">
        <title>Genomics of Secondarily Temperate Adaptation in the Only Non-Antarctic Icefish.</title>
        <authorList>
            <person name="Rivera-Colon A.G."/>
            <person name="Rayamajhi N."/>
            <person name="Minhas B.F."/>
            <person name="Madrigal G."/>
            <person name="Bilyk K.T."/>
            <person name="Yoon V."/>
            <person name="Hune M."/>
            <person name="Gregory S."/>
            <person name="Cheng C.H.C."/>
            <person name="Catchen J.M."/>
        </authorList>
    </citation>
    <scope>NUCLEOTIDE SEQUENCE [LARGE SCALE GENOMIC DNA]</scope>
    <source>
        <strain evidence="2">JC2023a</strain>
    </source>
</reference>
<evidence type="ECO:0000313" key="3">
    <source>
        <dbReference type="Proteomes" id="UP001335648"/>
    </source>
</evidence>
<dbReference type="Proteomes" id="UP001335648">
    <property type="component" value="Unassembled WGS sequence"/>
</dbReference>
<proteinExistence type="predicted"/>